<sequence>MSMARVLDVLGVQVEVPADGDGSPEAVYGAAALIAIERSTRLLLHAGAVALDGRAVLFPGASGTGKSTTVAACVRRGLGYLSDEMVALDLRTGAVEGWARPVMLTPWAIRTMGLPGSRPDEGDGKAAVPCDALGGAVVAGAVPVAHVVGLRRGGAETTLTPMPAGEVLAQLLAASFNHYRHGAAAWEAAAVVAGQARGWWLDVADVHAAAEAVAGLPYSPA</sequence>
<dbReference type="RefSeq" id="WP_162606663.1">
    <property type="nucleotide sequence ID" value="NZ_SMKZ01000063.1"/>
</dbReference>
<reference evidence="1 2" key="1">
    <citation type="submission" date="2019-03" db="EMBL/GenBank/DDBJ databases">
        <title>Draft genome sequences of novel Actinobacteria.</title>
        <authorList>
            <person name="Sahin N."/>
            <person name="Ay H."/>
            <person name="Saygin H."/>
        </authorList>
    </citation>
    <scope>NUCLEOTIDE SEQUENCE [LARGE SCALE GENOMIC DNA]</scope>
    <source>
        <strain evidence="1 2">5K138</strain>
    </source>
</reference>
<accession>A0A4R5CFP6</accession>
<keyword evidence="2" id="KW-1185">Reference proteome</keyword>
<dbReference type="InParanoid" id="A0A4R5CFP6"/>
<organism evidence="1 2">
    <name type="scientific">Jiangella asiatica</name>
    <dbReference type="NCBI Taxonomy" id="2530372"/>
    <lineage>
        <taxon>Bacteria</taxon>
        <taxon>Bacillati</taxon>
        <taxon>Actinomycetota</taxon>
        <taxon>Actinomycetes</taxon>
        <taxon>Jiangellales</taxon>
        <taxon>Jiangellaceae</taxon>
        <taxon>Jiangella</taxon>
    </lineage>
</organism>
<dbReference type="InterPro" id="IPR027417">
    <property type="entry name" value="P-loop_NTPase"/>
</dbReference>
<evidence type="ECO:0000313" key="1">
    <source>
        <dbReference type="EMBL" id="TDD98948.1"/>
    </source>
</evidence>
<dbReference type="AlphaFoldDB" id="A0A4R5CFP6"/>
<comment type="caution">
    <text evidence="1">The sequence shown here is derived from an EMBL/GenBank/DDBJ whole genome shotgun (WGS) entry which is preliminary data.</text>
</comment>
<protein>
    <recommendedName>
        <fullName evidence="3">Serine kinase</fullName>
    </recommendedName>
</protein>
<evidence type="ECO:0008006" key="3">
    <source>
        <dbReference type="Google" id="ProtNLM"/>
    </source>
</evidence>
<dbReference type="Gene3D" id="3.40.50.300">
    <property type="entry name" value="P-loop containing nucleotide triphosphate hydrolases"/>
    <property type="match status" value="1"/>
</dbReference>
<name>A0A4R5CFP6_9ACTN</name>
<dbReference type="SUPFAM" id="SSF53795">
    <property type="entry name" value="PEP carboxykinase-like"/>
    <property type="match status" value="1"/>
</dbReference>
<evidence type="ECO:0000313" key="2">
    <source>
        <dbReference type="Proteomes" id="UP000294739"/>
    </source>
</evidence>
<dbReference type="EMBL" id="SMKZ01000063">
    <property type="protein sequence ID" value="TDD98948.1"/>
    <property type="molecule type" value="Genomic_DNA"/>
</dbReference>
<dbReference type="Proteomes" id="UP000294739">
    <property type="component" value="Unassembled WGS sequence"/>
</dbReference>
<gene>
    <name evidence="1" type="ORF">E1269_28115</name>
</gene>
<proteinExistence type="predicted"/>